<organism evidence="1">
    <name type="scientific">Anguilla anguilla</name>
    <name type="common">European freshwater eel</name>
    <name type="synonym">Muraena anguilla</name>
    <dbReference type="NCBI Taxonomy" id="7936"/>
    <lineage>
        <taxon>Eukaryota</taxon>
        <taxon>Metazoa</taxon>
        <taxon>Chordata</taxon>
        <taxon>Craniata</taxon>
        <taxon>Vertebrata</taxon>
        <taxon>Euteleostomi</taxon>
        <taxon>Actinopterygii</taxon>
        <taxon>Neopterygii</taxon>
        <taxon>Teleostei</taxon>
        <taxon>Anguilliformes</taxon>
        <taxon>Anguillidae</taxon>
        <taxon>Anguilla</taxon>
    </lineage>
</organism>
<dbReference type="AlphaFoldDB" id="A0A0E9R3M0"/>
<dbReference type="EMBL" id="GBXM01085492">
    <property type="protein sequence ID" value="JAH23085.1"/>
    <property type="molecule type" value="Transcribed_RNA"/>
</dbReference>
<reference evidence="1" key="2">
    <citation type="journal article" date="2015" name="Fish Shellfish Immunol.">
        <title>Early steps in the European eel (Anguilla anguilla)-Vibrio vulnificus interaction in the gills: Role of the RtxA13 toxin.</title>
        <authorList>
            <person name="Callol A."/>
            <person name="Pajuelo D."/>
            <person name="Ebbesson L."/>
            <person name="Teles M."/>
            <person name="MacKenzie S."/>
            <person name="Amaro C."/>
        </authorList>
    </citation>
    <scope>NUCLEOTIDE SEQUENCE</scope>
</reference>
<name>A0A0E9R3M0_ANGAN</name>
<evidence type="ECO:0000313" key="1">
    <source>
        <dbReference type="EMBL" id="JAH23085.1"/>
    </source>
</evidence>
<sequence>MNPCVLNGHAGNDSMLSAYYKYIKYF</sequence>
<reference evidence="1" key="1">
    <citation type="submission" date="2014-11" db="EMBL/GenBank/DDBJ databases">
        <authorList>
            <person name="Amaro Gonzalez C."/>
        </authorList>
    </citation>
    <scope>NUCLEOTIDE SEQUENCE</scope>
</reference>
<proteinExistence type="predicted"/>
<protein>
    <submittedName>
        <fullName evidence="1">Uncharacterized protein</fullName>
    </submittedName>
</protein>
<accession>A0A0E9R3M0</accession>